<sequence>MSDLGLDALREYRPEIREPDDFDAFWAETLAVTRRHPLDARFEEVATPLSGVTTYDVTYAGFGGHPIKGWLTVPAGASGPLPTVVRFHGYGGGRSLPHCWGLWPLAGCAHLVVDVRGQGSGGNVGDTTDPVGSGPSQPGFLTRGVLDPGQYYYRRVYADSVRAVEAARAHPLVDPARVAAVGDSQGGGLALAVGGLLPDLAAIAPDVPFLCHFTRAVELGRTGYAEIARYLAAHRGSEATVFRTLSYFDGVHFAARGTAPASFSVALRDESCPPSTVFAAYNAYSGKKTIRVYPYNGHEGGGPFQEAVQLGWVPTMLKGGRSC</sequence>
<dbReference type="AlphaFoldDB" id="A0A8J3J156"/>
<dbReference type="Gene3D" id="3.40.50.1820">
    <property type="entry name" value="alpha/beta hydrolase"/>
    <property type="match status" value="1"/>
</dbReference>
<feature type="domain" description="Acetyl xylan esterase" evidence="4">
    <location>
        <begin position="2"/>
        <end position="313"/>
    </location>
</feature>
<feature type="binding site" evidence="2">
    <location>
        <position position="90"/>
    </location>
    <ligand>
        <name>substrate</name>
    </ligand>
</feature>
<feature type="active site" description="Charge relay system" evidence="1">
    <location>
        <position position="269"/>
    </location>
</feature>
<comment type="caution">
    <text evidence="5">The sequence shown here is derived from an EMBL/GenBank/DDBJ whole genome shotgun (WGS) entry which is preliminary data.</text>
</comment>
<dbReference type="GO" id="GO:0052689">
    <property type="term" value="F:carboxylic ester hydrolase activity"/>
    <property type="evidence" value="ECO:0007669"/>
    <property type="project" value="TreeGrafter"/>
</dbReference>
<feature type="active site" description="Charge relay system" evidence="1">
    <location>
        <position position="298"/>
    </location>
</feature>
<feature type="active site" description="Nucleophile" evidence="1">
    <location>
        <position position="184"/>
    </location>
</feature>
<reference evidence="5" key="1">
    <citation type="submission" date="2021-01" db="EMBL/GenBank/DDBJ databases">
        <title>Whole genome shotgun sequence of Actinocatenispora rupis NBRC 107355.</title>
        <authorList>
            <person name="Komaki H."/>
            <person name="Tamura T."/>
        </authorList>
    </citation>
    <scope>NUCLEOTIDE SEQUENCE</scope>
    <source>
        <strain evidence="5">NBRC 107355</strain>
    </source>
</reference>
<evidence type="ECO:0000256" key="2">
    <source>
        <dbReference type="PIRSR" id="PIRSR639069-2"/>
    </source>
</evidence>
<dbReference type="GO" id="GO:0005976">
    <property type="term" value="P:polysaccharide metabolic process"/>
    <property type="evidence" value="ECO:0007669"/>
    <property type="project" value="TreeGrafter"/>
</dbReference>
<evidence type="ECO:0000313" key="5">
    <source>
        <dbReference type="EMBL" id="GID10052.1"/>
    </source>
</evidence>
<dbReference type="InterPro" id="IPR008391">
    <property type="entry name" value="AXE1_dom"/>
</dbReference>
<dbReference type="EMBL" id="BOMB01000004">
    <property type="protein sequence ID" value="GID10052.1"/>
    <property type="molecule type" value="Genomic_DNA"/>
</dbReference>
<keyword evidence="6" id="KW-1185">Reference proteome</keyword>
<evidence type="ECO:0000256" key="3">
    <source>
        <dbReference type="SAM" id="MobiDB-lite"/>
    </source>
</evidence>
<protein>
    <submittedName>
        <fullName evidence="5">Acetylxylan esterase</fullName>
    </submittedName>
</protein>
<dbReference type="InterPro" id="IPR039069">
    <property type="entry name" value="CE7"/>
</dbReference>
<dbReference type="Proteomes" id="UP000612808">
    <property type="component" value="Unassembled WGS sequence"/>
</dbReference>
<dbReference type="SUPFAM" id="SSF53474">
    <property type="entry name" value="alpha/beta-Hydrolases"/>
    <property type="match status" value="1"/>
</dbReference>
<dbReference type="InterPro" id="IPR029058">
    <property type="entry name" value="AB_hydrolase_fold"/>
</dbReference>
<organism evidence="5 6">
    <name type="scientific">Actinocatenispora rupis</name>
    <dbReference type="NCBI Taxonomy" id="519421"/>
    <lineage>
        <taxon>Bacteria</taxon>
        <taxon>Bacillati</taxon>
        <taxon>Actinomycetota</taxon>
        <taxon>Actinomycetes</taxon>
        <taxon>Micromonosporales</taxon>
        <taxon>Micromonosporaceae</taxon>
        <taxon>Actinocatenispora</taxon>
    </lineage>
</organism>
<name>A0A8J3J156_9ACTN</name>
<proteinExistence type="predicted"/>
<dbReference type="Pfam" id="PF05448">
    <property type="entry name" value="AXE1"/>
    <property type="match status" value="1"/>
</dbReference>
<dbReference type="RefSeq" id="WP_275408578.1">
    <property type="nucleotide sequence ID" value="NZ_BAAAZM010000002.1"/>
</dbReference>
<accession>A0A8J3J156</accession>
<dbReference type="PANTHER" id="PTHR40111:SF1">
    <property type="entry name" value="CEPHALOSPORIN-C DEACETYLASE"/>
    <property type="match status" value="1"/>
</dbReference>
<evidence type="ECO:0000313" key="6">
    <source>
        <dbReference type="Proteomes" id="UP000612808"/>
    </source>
</evidence>
<feature type="region of interest" description="Disordered" evidence="3">
    <location>
        <begin position="120"/>
        <end position="139"/>
    </location>
</feature>
<dbReference type="PANTHER" id="PTHR40111">
    <property type="entry name" value="CEPHALOSPORIN-C DEACETYLASE"/>
    <property type="match status" value="1"/>
</dbReference>
<evidence type="ECO:0000259" key="4">
    <source>
        <dbReference type="Pfam" id="PF05448"/>
    </source>
</evidence>
<evidence type="ECO:0000256" key="1">
    <source>
        <dbReference type="PIRSR" id="PIRSR639069-1"/>
    </source>
</evidence>
<gene>
    <name evidence="5" type="ORF">Aru02nite_09410</name>
</gene>